<evidence type="ECO:0000256" key="1">
    <source>
        <dbReference type="ARBA" id="ARBA00022448"/>
    </source>
</evidence>
<keyword evidence="1" id="KW-0813">Transport</keyword>
<dbReference type="RefSeq" id="WP_345184754.1">
    <property type="nucleotide sequence ID" value="NZ_BAABGP010000005.1"/>
</dbReference>
<evidence type="ECO:0000313" key="6">
    <source>
        <dbReference type="Proteomes" id="UP001500731"/>
    </source>
</evidence>
<dbReference type="GO" id="GO:0005524">
    <property type="term" value="F:ATP binding"/>
    <property type="evidence" value="ECO:0007669"/>
    <property type="project" value="UniProtKB-KW"/>
</dbReference>
<dbReference type="PROSITE" id="PS00211">
    <property type="entry name" value="ABC_TRANSPORTER_1"/>
    <property type="match status" value="1"/>
</dbReference>
<dbReference type="PANTHER" id="PTHR42781:SF4">
    <property type="entry name" value="SPERMIDINE_PUTRESCINE IMPORT ATP-BINDING PROTEIN POTA"/>
    <property type="match status" value="1"/>
</dbReference>
<dbReference type="InterPro" id="IPR050093">
    <property type="entry name" value="ABC_SmlMolc_Importer"/>
</dbReference>
<gene>
    <name evidence="5" type="ORF">GCM10023171_08900</name>
</gene>
<keyword evidence="6" id="KW-1185">Reference proteome</keyword>
<evidence type="ECO:0000259" key="4">
    <source>
        <dbReference type="PROSITE" id="PS50893"/>
    </source>
</evidence>
<reference evidence="6" key="1">
    <citation type="journal article" date="2019" name="Int. J. Syst. Evol. Microbiol.">
        <title>The Global Catalogue of Microorganisms (GCM) 10K type strain sequencing project: providing services to taxonomists for standard genome sequencing and annotation.</title>
        <authorList>
            <consortium name="The Broad Institute Genomics Platform"/>
            <consortium name="The Broad Institute Genome Sequencing Center for Infectious Disease"/>
            <person name="Wu L."/>
            <person name="Ma J."/>
        </authorList>
    </citation>
    <scope>NUCLEOTIDE SEQUENCE [LARGE SCALE GENOMIC DNA]</scope>
    <source>
        <strain evidence="6">JCM 17839</strain>
    </source>
</reference>
<dbReference type="Gene3D" id="3.40.50.300">
    <property type="entry name" value="P-loop containing nucleotide triphosphate hydrolases"/>
    <property type="match status" value="1"/>
</dbReference>
<dbReference type="PROSITE" id="PS50893">
    <property type="entry name" value="ABC_TRANSPORTER_2"/>
    <property type="match status" value="1"/>
</dbReference>
<sequence>MAELTVSRVAKTFNGTRVLEPLDLTVGDGRFCCMLGSSGSGKSTLLRIIAGLEDPDAGSIQVGGRDVTRLSVERRNIGFVFQNYALFPHLSVLSNVMYGLRARRTPRAAARRKAGEMLDLVGLGDFGGRSPAQLSGGQQQRVALARALVTSPDLLLLDEPLSALDKKIRGEMQRELKRIHRETGLTTVMVTHDQEEAMDLGDQVMMLDHGVVQQNDTPESMYRAPGNRFVAQFLGGQLLGTGVVRGSGAAARVEIGGLTLASSQDDLLDGDPVEVLVMAERVRIVPAEAPAPAHAATGVLSTIDFYGPFARAEIAAGDLRIPVTMLSQEADALVAGRQVQFVIAPEGLHAFPDARVIPSQ</sequence>
<accession>A0ABP8P6D2</accession>
<dbReference type="PANTHER" id="PTHR42781">
    <property type="entry name" value="SPERMIDINE/PUTRESCINE IMPORT ATP-BINDING PROTEIN POTA"/>
    <property type="match status" value="1"/>
</dbReference>
<dbReference type="InterPro" id="IPR003593">
    <property type="entry name" value="AAA+_ATPase"/>
</dbReference>
<organism evidence="5 6">
    <name type="scientific">Microbacterium panaciterrae</name>
    <dbReference type="NCBI Taxonomy" id="985759"/>
    <lineage>
        <taxon>Bacteria</taxon>
        <taxon>Bacillati</taxon>
        <taxon>Actinomycetota</taxon>
        <taxon>Actinomycetes</taxon>
        <taxon>Micrococcales</taxon>
        <taxon>Microbacteriaceae</taxon>
        <taxon>Microbacterium</taxon>
    </lineage>
</organism>
<dbReference type="SUPFAM" id="SSF52540">
    <property type="entry name" value="P-loop containing nucleoside triphosphate hydrolases"/>
    <property type="match status" value="1"/>
</dbReference>
<dbReference type="InterPro" id="IPR008995">
    <property type="entry name" value="Mo/tungstate-bd_C_term_dom"/>
</dbReference>
<evidence type="ECO:0000256" key="3">
    <source>
        <dbReference type="ARBA" id="ARBA00022840"/>
    </source>
</evidence>
<keyword evidence="2" id="KW-0547">Nucleotide-binding</keyword>
<protein>
    <submittedName>
        <fullName evidence="5">ABC transporter ATP-binding protein</fullName>
    </submittedName>
</protein>
<evidence type="ECO:0000256" key="2">
    <source>
        <dbReference type="ARBA" id="ARBA00022741"/>
    </source>
</evidence>
<feature type="domain" description="ABC transporter" evidence="4">
    <location>
        <begin position="4"/>
        <end position="234"/>
    </location>
</feature>
<dbReference type="SUPFAM" id="SSF50331">
    <property type="entry name" value="MOP-like"/>
    <property type="match status" value="1"/>
</dbReference>
<dbReference type="InterPro" id="IPR017871">
    <property type="entry name" value="ABC_transporter-like_CS"/>
</dbReference>
<dbReference type="InterPro" id="IPR003439">
    <property type="entry name" value="ABC_transporter-like_ATP-bd"/>
</dbReference>
<comment type="caution">
    <text evidence="5">The sequence shown here is derived from an EMBL/GenBank/DDBJ whole genome shotgun (WGS) entry which is preliminary data.</text>
</comment>
<dbReference type="SMART" id="SM00382">
    <property type="entry name" value="AAA"/>
    <property type="match status" value="1"/>
</dbReference>
<dbReference type="Proteomes" id="UP001500731">
    <property type="component" value="Unassembled WGS sequence"/>
</dbReference>
<keyword evidence="3 5" id="KW-0067">ATP-binding</keyword>
<dbReference type="Pfam" id="PF00005">
    <property type="entry name" value="ABC_tran"/>
    <property type="match status" value="1"/>
</dbReference>
<dbReference type="EMBL" id="BAABGP010000005">
    <property type="protein sequence ID" value="GAA4481066.1"/>
    <property type="molecule type" value="Genomic_DNA"/>
</dbReference>
<evidence type="ECO:0000313" key="5">
    <source>
        <dbReference type="EMBL" id="GAA4481066.1"/>
    </source>
</evidence>
<dbReference type="InterPro" id="IPR027417">
    <property type="entry name" value="P-loop_NTPase"/>
</dbReference>
<name>A0ABP8P6D2_9MICO</name>
<proteinExistence type="predicted"/>